<dbReference type="AlphaFoldDB" id="A0A1B9FZZ5"/>
<protein>
    <recommendedName>
        <fullName evidence="3">Ubiquitin-like domain-containing protein</fullName>
    </recommendedName>
</protein>
<feature type="compositionally biased region" description="Polar residues" evidence="1">
    <location>
        <begin position="1"/>
        <end position="17"/>
    </location>
</feature>
<feature type="compositionally biased region" description="Basic and acidic residues" evidence="1">
    <location>
        <begin position="78"/>
        <end position="88"/>
    </location>
</feature>
<evidence type="ECO:0000313" key="2">
    <source>
        <dbReference type="EMBL" id="OCF24333.1"/>
    </source>
</evidence>
<reference evidence="2" key="2">
    <citation type="submission" date="2014-01" db="EMBL/GenBank/DDBJ databases">
        <title>Evolution of pathogenesis and genome organization in the Tremellales.</title>
        <authorList>
            <person name="Cuomo C."/>
            <person name="Litvintseva A."/>
            <person name="Heitman J."/>
            <person name="Chen Y."/>
            <person name="Sun S."/>
            <person name="Springer D."/>
            <person name="Dromer F."/>
            <person name="Young S."/>
            <person name="Zeng Q."/>
            <person name="Chapman S."/>
            <person name="Gujja S."/>
            <person name="Saif S."/>
            <person name="Birren B."/>
        </authorList>
    </citation>
    <scope>NUCLEOTIDE SEQUENCE</scope>
    <source>
        <strain evidence="2">CBS 10118</strain>
    </source>
</reference>
<dbReference type="VEuPathDB" id="FungiDB:I302_05792"/>
<evidence type="ECO:0008006" key="3">
    <source>
        <dbReference type="Google" id="ProtNLM"/>
    </source>
</evidence>
<name>A0A1B9FZZ5_9TREE</name>
<feature type="region of interest" description="Disordered" evidence="1">
    <location>
        <begin position="1"/>
        <end position="24"/>
    </location>
</feature>
<accession>A0A1B9FZZ5</accession>
<evidence type="ECO:0000256" key="1">
    <source>
        <dbReference type="SAM" id="MobiDB-lite"/>
    </source>
</evidence>
<sequence>MATSTPQTLLSDTQQIPPVTKTETTTTTITAGTITTIVTTTTTTTVIDASTKGTDGKAKRPLGPEVEVSSNKQARWSDPFDRQDDRSRGGFASPGDSIVKELDTKIKSHSQGRFTTAKAYKDVYGDDSDSDGEEVEGLKEQGKILICIESMGGDDSQSFLVTPDTTFDHVQRKWATMHGRCPASIRLLRDGRRVSSVGYTPRDAHMKLLIEIQPTDGKAQMPFKVLPTTKFSKIFTAYEDRLNVDKGSYKYMYNGARIHRDGDSTPKMSEFKIGRQYVVEANLEQLGG</sequence>
<dbReference type="InterPro" id="IPR029071">
    <property type="entry name" value="Ubiquitin-like_domsf"/>
</dbReference>
<dbReference type="CDD" id="cd01763">
    <property type="entry name" value="Ubl_SUMO_like"/>
    <property type="match status" value="1"/>
</dbReference>
<proteinExistence type="predicted"/>
<organism evidence="2">
    <name type="scientific">Kwoniella bestiolae CBS 10118</name>
    <dbReference type="NCBI Taxonomy" id="1296100"/>
    <lineage>
        <taxon>Eukaryota</taxon>
        <taxon>Fungi</taxon>
        <taxon>Dikarya</taxon>
        <taxon>Basidiomycota</taxon>
        <taxon>Agaricomycotina</taxon>
        <taxon>Tremellomycetes</taxon>
        <taxon>Tremellales</taxon>
        <taxon>Cryptococcaceae</taxon>
        <taxon>Kwoniella</taxon>
    </lineage>
</organism>
<feature type="region of interest" description="Disordered" evidence="1">
    <location>
        <begin position="50"/>
        <end position="96"/>
    </location>
</feature>
<gene>
    <name evidence="2" type="ORF">I302_05792</name>
</gene>
<dbReference type="Gene3D" id="3.10.20.90">
    <property type="entry name" value="Phosphatidylinositol 3-kinase Catalytic Subunit, Chain A, domain 1"/>
    <property type="match status" value="2"/>
</dbReference>
<dbReference type="EMBL" id="KI894022">
    <property type="protein sequence ID" value="OCF24333.1"/>
    <property type="molecule type" value="Genomic_DNA"/>
</dbReference>
<reference evidence="2" key="1">
    <citation type="submission" date="2013-07" db="EMBL/GenBank/DDBJ databases">
        <title>The Genome Sequence of Cryptococcus bestiolae CBS10118.</title>
        <authorList>
            <consortium name="The Broad Institute Genome Sequencing Platform"/>
            <person name="Cuomo C."/>
            <person name="Litvintseva A."/>
            <person name="Chen Y."/>
            <person name="Heitman J."/>
            <person name="Sun S."/>
            <person name="Springer D."/>
            <person name="Dromer F."/>
            <person name="Young S.K."/>
            <person name="Zeng Q."/>
            <person name="Gargeya S."/>
            <person name="Fitzgerald M."/>
            <person name="Abouelleil A."/>
            <person name="Alvarado L."/>
            <person name="Berlin A.M."/>
            <person name="Chapman S.B."/>
            <person name="Dewar J."/>
            <person name="Goldberg J."/>
            <person name="Griggs A."/>
            <person name="Gujja S."/>
            <person name="Hansen M."/>
            <person name="Howarth C."/>
            <person name="Imamovic A."/>
            <person name="Larimer J."/>
            <person name="McCowan C."/>
            <person name="Murphy C."/>
            <person name="Pearson M."/>
            <person name="Priest M."/>
            <person name="Roberts A."/>
            <person name="Saif S."/>
            <person name="Shea T."/>
            <person name="Sykes S."/>
            <person name="Wortman J."/>
            <person name="Nusbaum C."/>
            <person name="Birren B."/>
        </authorList>
    </citation>
    <scope>NUCLEOTIDE SEQUENCE [LARGE SCALE GENOMIC DNA]</scope>
    <source>
        <strain evidence="2">CBS 10118</strain>
    </source>
</reference>
<dbReference type="OrthoDB" id="442921at2759"/>
<dbReference type="STRING" id="1296100.A0A1B9FZZ5"/>
<dbReference type="SUPFAM" id="SSF54236">
    <property type="entry name" value="Ubiquitin-like"/>
    <property type="match status" value="2"/>
</dbReference>